<proteinExistence type="predicted"/>
<keyword evidence="3" id="KW-1185">Reference proteome</keyword>
<evidence type="ECO:0000259" key="1">
    <source>
        <dbReference type="PROSITE" id="PS51725"/>
    </source>
</evidence>
<reference evidence="2 3" key="1">
    <citation type="submission" date="2021-03" db="EMBL/GenBank/DDBJ databases">
        <title>Actinomadura violae sp. nov., isolated from lichen in Thailand.</title>
        <authorList>
            <person name="Kanchanasin P."/>
            <person name="Saeng-In P."/>
            <person name="Phongsopitanun W."/>
            <person name="Yuki M."/>
            <person name="Kudo T."/>
            <person name="Ohkuma M."/>
            <person name="Tanasupawat S."/>
        </authorList>
    </citation>
    <scope>NUCLEOTIDE SEQUENCE [LARGE SCALE GENOMIC DNA]</scope>
    <source>
        <strain evidence="2 3">LCR2-06</strain>
    </source>
</reference>
<gene>
    <name evidence="2" type="ORF">J4709_01560</name>
</gene>
<evidence type="ECO:0000313" key="3">
    <source>
        <dbReference type="Proteomes" id="UP000680206"/>
    </source>
</evidence>
<dbReference type="SUPFAM" id="SSF54909">
    <property type="entry name" value="Dimeric alpha+beta barrel"/>
    <property type="match status" value="1"/>
</dbReference>
<comment type="caution">
    <text evidence="2">The sequence shown here is derived from an EMBL/GenBank/DDBJ whole genome shotgun (WGS) entry which is preliminary data.</text>
</comment>
<dbReference type="Gene3D" id="3.30.70.100">
    <property type="match status" value="1"/>
</dbReference>
<keyword evidence="2" id="KW-0560">Oxidoreductase</keyword>
<evidence type="ECO:0000313" key="2">
    <source>
        <dbReference type="EMBL" id="MBO2456274.1"/>
    </source>
</evidence>
<dbReference type="InterPro" id="IPR007138">
    <property type="entry name" value="ABM_dom"/>
</dbReference>
<dbReference type="PROSITE" id="PS51725">
    <property type="entry name" value="ABM"/>
    <property type="match status" value="1"/>
</dbReference>
<keyword evidence="2" id="KW-0503">Monooxygenase</keyword>
<dbReference type="GO" id="GO:0004497">
    <property type="term" value="F:monooxygenase activity"/>
    <property type="evidence" value="ECO:0007669"/>
    <property type="project" value="UniProtKB-KW"/>
</dbReference>
<dbReference type="InterPro" id="IPR011008">
    <property type="entry name" value="Dimeric_a/b-barrel"/>
</dbReference>
<dbReference type="RefSeq" id="WP_208236013.1">
    <property type="nucleotide sequence ID" value="NZ_JAGEPF010000001.1"/>
</dbReference>
<dbReference type="EMBL" id="JAGEPF010000001">
    <property type="protein sequence ID" value="MBO2456274.1"/>
    <property type="molecule type" value="Genomic_DNA"/>
</dbReference>
<name>A0ABS3RHS4_9ACTN</name>
<accession>A0ABS3RHS4</accession>
<feature type="domain" description="ABM" evidence="1">
    <location>
        <begin position="6"/>
        <end position="102"/>
    </location>
</feature>
<organism evidence="2 3">
    <name type="scientific">Actinomadura violacea</name>
    <dbReference type="NCBI Taxonomy" id="2819934"/>
    <lineage>
        <taxon>Bacteria</taxon>
        <taxon>Bacillati</taxon>
        <taxon>Actinomycetota</taxon>
        <taxon>Actinomycetes</taxon>
        <taxon>Streptosporangiales</taxon>
        <taxon>Thermomonosporaceae</taxon>
        <taxon>Actinomadura</taxon>
    </lineage>
</organism>
<dbReference type="Pfam" id="PF03992">
    <property type="entry name" value="ABM"/>
    <property type="match status" value="1"/>
</dbReference>
<dbReference type="Proteomes" id="UP000680206">
    <property type="component" value="Unassembled WGS sequence"/>
</dbReference>
<sequence>MSTDGVTFINVIEIPADQVHAFVAGWRERAQIMSGMPGFRDYRLHRAVAAGTRFQLVNVARWADREAFQAAMANPEFRAAMRSLEGDGDLRVAANPALYEVVAGTVRHDHA</sequence>
<protein>
    <submittedName>
        <fullName evidence="2">Antibiotic biosynthesis monooxygenase</fullName>
    </submittedName>
</protein>